<dbReference type="AlphaFoldDB" id="A0A0F9HB93"/>
<organism evidence="1">
    <name type="scientific">marine sediment metagenome</name>
    <dbReference type="NCBI Taxonomy" id="412755"/>
    <lineage>
        <taxon>unclassified sequences</taxon>
        <taxon>metagenomes</taxon>
        <taxon>ecological metagenomes</taxon>
    </lineage>
</organism>
<accession>A0A0F9HB93</accession>
<reference evidence="1" key="1">
    <citation type="journal article" date="2015" name="Nature">
        <title>Complex archaea that bridge the gap between prokaryotes and eukaryotes.</title>
        <authorList>
            <person name="Spang A."/>
            <person name="Saw J.H."/>
            <person name="Jorgensen S.L."/>
            <person name="Zaremba-Niedzwiedzka K."/>
            <person name="Martijn J."/>
            <person name="Lind A.E."/>
            <person name="van Eijk R."/>
            <person name="Schleper C."/>
            <person name="Guy L."/>
            <person name="Ettema T.J."/>
        </authorList>
    </citation>
    <scope>NUCLEOTIDE SEQUENCE</scope>
</reference>
<dbReference type="EMBL" id="LAZR01015561">
    <property type="protein sequence ID" value="KKM08455.1"/>
    <property type="molecule type" value="Genomic_DNA"/>
</dbReference>
<name>A0A0F9HB93_9ZZZZ</name>
<proteinExistence type="predicted"/>
<protein>
    <submittedName>
        <fullName evidence="1">Uncharacterized protein</fullName>
    </submittedName>
</protein>
<feature type="non-terminal residue" evidence="1">
    <location>
        <position position="1"/>
    </location>
</feature>
<comment type="caution">
    <text evidence="1">The sequence shown here is derived from an EMBL/GenBank/DDBJ whole genome shotgun (WGS) entry which is preliminary data.</text>
</comment>
<evidence type="ECO:0000313" key="1">
    <source>
        <dbReference type="EMBL" id="KKM08455.1"/>
    </source>
</evidence>
<gene>
    <name evidence="1" type="ORF">LCGC14_1724270</name>
</gene>
<sequence length="57" mass="6664">VWNEAHDITMFGFPVEVYVENVGETHVASGLYSIKNDKWIVEPKKKKLQKKQFSQLQ</sequence>